<evidence type="ECO:0000313" key="2">
    <source>
        <dbReference type="Proteomes" id="UP000245206"/>
    </source>
</evidence>
<dbReference type="AlphaFoldDB" id="A0A2P2DIJ6"/>
<dbReference type="OrthoDB" id="324554at2"/>
<dbReference type="Pfam" id="PF13730">
    <property type="entry name" value="HTH_36"/>
    <property type="match status" value="1"/>
</dbReference>
<organism evidence="1 2">
    <name type="scientific">Leptospira ellinghausenii</name>
    <dbReference type="NCBI Taxonomy" id="1917822"/>
    <lineage>
        <taxon>Bacteria</taxon>
        <taxon>Pseudomonadati</taxon>
        <taxon>Spirochaetota</taxon>
        <taxon>Spirochaetia</taxon>
        <taxon>Leptospirales</taxon>
        <taxon>Leptospiraceae</taxon>
        <taxon>Leptospira</taxon>
    </lineage>
</organism>
<accession>A0A2P2DIJ6</accession>
<comment type="caution">
    <text evidence="1">The sequence shown here is derived from an EMBL/GenBank/DDBJ whole genome shotgun (WGS) entry which is preliminary data.</text>
</comment>
<reference evidence="2" key="1">
    <citation type="journal article" date="2019" name="Microbiol. Immunol.">
        <title>Molecular and phenotypic characterization of Leptospira johnsonii sp. nov., Leptospira ellinghausenii sp. nov. and Leptospira ryugenii sp. nov. isolated from soil and water in Japan.</title>
        <authorList>
            <person name="Masuzawa T."/>
            <person name="Saito M."/>
            <person name="Nakao R."/>
            <person name="Nikaido Y."/>
            <person name="Matsumoto M."/>
            <person name="Ogawa M."/>
            <person name="Yokoyama M."/>
            <person name="Hidaka Y."/>
            <person name="Tomita J."/>
            <person name="Sakakibara K."/>
            <person name="Suzuki K."/>
            <person name="Yasuda S."/>
            <person name="Sato H."/>
            <person name="Yamaguchi M."/>
            <person name="Yoshida S.I."/>
            <person name="Koizumi N."/>
            <person name="Kawamura Y."/>
        </authorList>
    </citation>
    <scope>NUCLEOTIDE SEQUENCE [LARGE SCALE GENOMIC DNA]</scope>
    <source>
        <strain evidence="2">E18</strain>
    </source>
</reference>
<protein>
    <submittedName>
        <fullName evidence="1">DNA-binding helix-turn-helix protein</fullName>
    </submittedName>
</protein>
<dbReference type="GO" id="GO:0003677">
    <property type="term" value="F:DNA binding"/>
    <property type="evidence" value="ECO:0007669"/>
    <property type="project" value="UniProtKB-KW"/>
</dbReference>
<keyword evidence="2" id="KW-1185">Reference proteome</keyword>
<name>A0A2P2DIJ6_9LEPT</name>
<gene>
    <name evidence="1" type="ORF">LPTSP2_37370</name>
</gene>
<dbReference type="Proteomes" id="UP000245206">
    <property type="component" value="Unassembled WGS sequence"/>
</dbReference>
<dbReference type="InterPro" id="IPR036390">
    <property type="entry name" value="WH_DNA-bd_sf"/>
</dbReference>
<dbReference type="InterPro" id="IPR036388">
    <property type="entry name" value="WH-like_DNA-bd_sf"/>
</dbReference>
<sequence>MRQGIWIPARIESRRDLSIAEKVILSEIESFTSSGKCFASNEHFANLLGLKPDTISRMISRLKKRGFVVQTGFDGRRRFLSLGSTLDESTKLTEKTIITSQASSIVFSSPALDETISPLQKNSIINKKDLYKEMLDKFPDATRKAVERVLFEGETPTSKHLARIVNSITAVVVGDG</sequence>
<proteinExistence type="predicted"/>
<evidence type="ECO:0000313" key="1">
    <source>
        <dbReference type="EMBL" id="GBF44434.1"/>
    </source>
</evidence>
<dbReference type="Gene3D" id="1.10.10.10">
    <property type="entry name" value="Winged helix-like DNA-binding domain superfamily/Winged helix DNA-binding domain"/>
    <property type="match status" value="1"/>
</dbReference>
<dbReference type="RefSeq" id="WP_108961405.1">
    <property type="nucleotide sequence ID" value="NZ_BFAZ01000012.1"/>
</dbReference>
<dbReference type="EMBL" id="BFAZ01000012">
    <property type="protein sequence ID" value="GBF44434.1"/>
    <property type="molecule type" value="Genomic_DNA"/>
</dbReference>
<keyword evidence="1" id="KW-0238">DNA-binding</keyword>
<dbReference type="SUPFAM" id="SSF46785">
    <property type="entry name" value="Winged helix' DNA-binding domain"/>
    <property type="match status" value="1"/>
</dbReference>